<dbReference type="Proteomes" id="UP000568839">
    <property type="component" value="Unassembled WGS sequence"/>
</dbReference>
<accession>A0A841PUS4</accession>
<gene>
    <name evidence="1" type="ORF">HNR44_003495</name>
</gene>
<reference evidence="1 2" key="1">
    <citation type="submission" date="2020-08" db="EMBL/GenBank/DDBJ databases">
        <title>Genomic Encyclopedia of Type Strains, Phase IV (KMG-IV): sequencing the most valuable type-strain genomes for metagenomic binning, comparative biology and taxonomic classification.</title>
        <authorList>
            <person name="Goeker M."/>
        </authorList>
    </citation>
    <scope>NUCLEOTIDE SEQUENCE [LARGE SCALE GENOMIC DNA]</scope>
    <source>
        <strain evidence="1 2">DSM 21769</strain>
    </source>
</reference>
<evidence type="ECO:0000313" key="1">
    <source>
        <dbReference type="EMBL" id="MBB6451484.1"/>
    </source>
</evidence>
<sequence length="53" mass="6062">MKRAPELGEIVQAWWPGLFIVIRLIDARFVLLADGDDERSAAQRRKTSTMYGL</sequence>
<protein>
    <submittedName>
        <fullName evidence="1">Uncharacterized protein</fullName>
    </submittedName>
</protein>
<dbReference type="RefSeq" id="WP_184405717.1">
    <property type="nucleotide sequence ID" value="NZ_JACHHJ010000007.1"/>
</dbReference>
<name>A0A841PUS4_9BACL</name>
<dbReference type="EMBL" id="JACHHJ010000007">
    <property type="protein sequence ID" value="MBB6451484.1"/>
    <property type="molecule type" value="Genomic_DNA"/>
</dbReference>
<dbReference type="AlphaFoldDB" id="A0A841PUS4"/>
<keyword evidence="2" id="KW-1185">Reference proteome</keyword>
<organism evidence="1 2">
    <name type="scientific">Geomicrobium halophilum</name>
    <dbReference type="NCBI Taxonomy" id="549000"/>
    <lineage>
        <taxon>Bacteria</taxon>
        <taxon>Bacillati</taxon>
        <taxon>Bacillota</taxon>
        <taxon>Bacilli</taxon>
        <taxon>Bacillales</taxon>
        <taxon>Geomicrobium</taxon>
    </lineage>
</organism>
<proteinExistence type="predicted"/>
<evidence type="ECO:0000313" key="2">
    <source>
        <dbReference type="Proteomes" id="UP000568839"/>
    </source>
</evidence>
<comment type="caution">
    <text evidence="1">The sequence shown here is derived from an EMBL/GenBank/DDBJ whole genome shotgun (WGS) entry which is preliminary data.</text>
</comment>